<feature type="compositionally biased region" description="Low complexity" evidence="1">
    <location>
        <begin position="284"/>
        <end position="302"/>
    </location>
</feature>
<dbReference type="EMBL" id="SJPW01000001">
    <property type="protein sequence ID" value="TWU60585.1"/>
    <property type="molecule type" value="Genomic_DNA"/>
</dbReference>
<evidence type="ECO:0008006" key="4">
    <source>
        <dbReference type="Google" id="ProtNLM"/>
    </source>
</evidence>
<reference evidence="2 3" key="1">
    <citation type="submission" date="2019-02" db="EMBL/GenBank/DDBJ databases">
        <title>Deep-cultivation of Planctomycetes and their phenomic and genomic characterization uncovers novel biology.</title>
        <authorList>
            <person name="Wiegand S."/>
            <person name="Jogler M."/>
            <person name="Boedeker C."/>
            <person name="Pinto D."/>
            <person name="Vollmers J."/>
            <person name="Rivas-Marin E."/>
            <person name="Kohn T."/>
            <person name="Peeters S.H."/>
            <person name="Heuer A."/>
            <person name="Rast P."/>
            <person name="Oberbeckmann S."/>
            <person name="Bunk B."/>
            <person name="Jeske O."/>
            <person name="Meyerdierks A."/>
            <person name="Storesund J.E."/>
            <person name="Kallscheuer N."/>
            <person name="Luecker S."/>
            <person name="Lage O.M."/>
            <person name="Pohl T."/>
            <person name="Merkel B.J."/>
            <person name="Hornburger P."/>
            <person name="Mueller R.-W."/>
            <person name="Bruemmer F."/>
            <person name="Labrenz M."/>
            <person name="Spormann A.M."/>
            <person name="Op Den Camp H."/>
            <person name="Overmann J."/>
            <person name="Amann R."/>
            <person name="Jetten M.S.M."/>
            <person name="Mascher T."/>
            <person name="Medema M.H."/>
            <person name="Devos D.P."/>
            <person name="Kaster A.-K."/>
            <person name="Ovreas L."/>
            <person name="Rohde M."/>
            <person name="Galperin M.Y."/>
            <person name="Jogler C."/>
        </authorList>
    </citation>
    <scope>NUCLEOTIDE SEQUENCE [LARGE SCALE GENOMIC DNA]</scope>
    <source>
        <strain evidence="2 3">Poly51</strain>
    </source>
</reference>
<evidence type="ECO:0000313" key="2">
    <source>
        <dbReference type="EMBL" id="TWU60585.1"/>
    </source>
</evidence>
<feature type="compositionally biased region" description="Low complexity" evidence="1">
    <location>
        <begin position="332"/>
        <end position="345"/>
    </location>
</feature>
<dbReference type="AlphaFoldDB" id="A0A5C6FIF6"/>
<dbReference type="Proteomes" id="UP000318288">
    <property type="component" value="Unassembled WGS sequence"/>
</dbReference>
<feature type="region of interest" description="Disordered" evidence="1">
    <location>
        <begin position="201"/>
        <end position="318"/>
    </location>
</feature>
<sequence length="672" mass="71022">MQSSRRRTISKLSPILLFAFGILFGSPVMAQGSVSFQPYTVYVAQEESHARCGPSATDYRTDELRHGQALEVYYEGKDGWLGIRPPESAFSWIPADTVEREKSSNTGVVIEDRTVAWIGTHLGRARSYNWQVQLSKGEPVTIIGKSEREGPDGPQLWYRIVPPSGEFRWIHRDQVVINSEQLIETMAVAQSQNEIMFAEAGPTSPRTQSIEPKRTARPAAQPIAAKPASSRRTHPSGVAQASGESVLENDADDMELMPIGSGLRDSWKSSEPSEAEDSRPRTASVELESPPSLAPSPSLGVSQQTASQQPPVANEPTRRKGLIASVAFLGRPTLTPIGTSTTTAIPPVPNDDNWTSGAARTSNAVASAEAPQPMSTPTTAIAQPSVATQQSVVSQSSIPVEMSLPAPAPPASTIMQVSGQAPMPAQNLVPQPMASPAVSGWMPAGSMPAAAASSPLLTTASTLNVVPAQRIAQIKSETANASVDQLTITLSRLMAGQASALETEPVATAARTIARSATDANIASQARLLADRAEQYALVATRRDGNSMIRNQGDVVLADATMPIGTPTSLTVPELPIASFDNAPATATQTAATADTPTYGGQLVQVYSARPHSPPFALTDGTGRTVAYVTPVPGVNLRSHLNSRVNVVGTVGYLPGLNMPHVMASHAVRIVE</sequence>
<name>A0A5C6FIF6_9BACT</name>
<feature type="region of interest" description="Disordered" evidence="1">
    <location>
        <begin position="332"/>
        <end position="378"/>
    </location>
</feature>
<dbReference type="RefSeq" id="WP_146454503.1">
    <property type="nucleotide sequence ID" value="NZ_SJPW01000001.1"/>
</dbReference>
<dbReference type="OrthoDB" id="288013at2"/>
<accession>A0A5C6FIF6</accession>
<gene>
    <name evidence="2" type="ORF">Poly51_08630</name>
</gene>
<protein>
    <recommendedName>
        <fullName evidence="4">Bacterial SH3 domain protein</fullName>
    </recommendedName>
</protein>
<evidence type="ECO:0000313" key="3">
    <source>
        <dbReference type="Proteomes" id="UP000318288"/>
    </source>
</evidence>
<proteinExistence type="predicted"/>
<organism evidence="2 3">
    <name type="scientific">Rubripirellula tenax</name>
    <dbReference type="NCBI Taxonomy" id="2528015"/>
    <lineage>
        <taxon>Bacteria</taxon>
        <taxon>Pseudomonadati</taxon>
        <taxon>Planctomycetota</taxon>
        <taxon>Planctomycetia</taxon>
        <taxon>Pirellulales</taxon>
        <taxon>Pirellulaceae</taxon>
        <taxon>Rubripirellula</taxon>
    </lineage>
</organism>
<evidence type="ECO:0000256" key="1">
    <source>
        <dbReference type="SAM" id="MobiDB-lite"/>
    </source>
</evidence>
<keyword evidence="3" id="KW-1185">Reference proteome</keyword>
<feature type="compositionally biased region" description="Polar residues" evidence="1">
    <location>
        <begin position="352"/>
        <end position="365"/>
    </location>
</feature>
<comment type="caution">
    <text evidence="2">The sequence shown here is derived from an EMBL/GenBank/DDBJ whole genome shotgun (WGS) entry which is preliminary data.</text>
</comment>